<dbReference type="Proteomes" id="UP000230731">
    <property type="component" value="Unassembled WGS sequence"/>
</dbReference>
<accession>A0A2M6WZA0</accession>
<gene>
    <name evidence="3" type="ORF">COT71_02690</name>
</gene>
<feature type="domain" description="ATP synthase F1 complex delta/epsilon subunit N-terminal" evidence="2">
    <location>
        <begin position="6"/>
        <end position="79"/>
    </location>
</feature>
<comment type="caution">
    <text evidence="3">The sequence shown here is derived from an EMBL/GenBank/DDBJ whole genome shotgun (WGS) entry which is preliminary data.</text>
</comment>
<proteinExistence type="predicted"/>
<dbReference type="InterPro" id="IPR036771">
    <property type="entry name" value="ATPsynth_dsu/esu_N"/>
</dbReference>
<sequence length="109" mass="11661">MNSVNLRVKVVTPETVIYNGPALAVGTRNTAGPLSILPLHINFISIVDRELVIRLPDGTEKQTTIDQGVLYCRENVVEVYIGIGNAVELPKQVPSQNEGKAIPAGTPSA</sequence>
<dbReference type="GO" id="GO:0015986">
    <property type="term" value="P:proton motive force-driven ATP synthesis"/>
    <property type="evidence" value="ECO:0007669"/>
    <property type="project" value="InterPro"/>
</dbReference>
<evidence type="ECO:0000256" key="1">
    <source>
        <dbReference type="ARBA" id="ARBA00023196"/>
    </source>
</evidence>
<keyword evidence="1" id="KW-0139">CF(1)</keyword>
<dbReference type="Pfam" id="PF02823">
    <property type="entry name" value="ATP-synt_DE_N"/>
    <property type="match status" value="1"/>
</dbReference>
<dbReference type="InterPro" id="IPR020546">
    <property type="entry name" value="ATP_synth_F1_dsu/esu_N"/>
</dbReference>
<dbReference type="EMBL" id="PEZP01000032">
    <property type="protein sequence ID" value="PIT98090.1"/>
    <property type="molecule type" value="Genomic_DNA"/>
</dbReference>
<dbReference type="AlphaFoldDB" id="A0A2M6WZA0"/>
<dbReference type="GO" id="GO:0045259">
    <property type="term" value="C:proton-transporting ATP synthase complex"/>
    <property type="evidence" value="ECO:0007669"/>
    <property type="project" value="UniProtKB-KW"/>
</dbReference>
<dbReference type="SUPFAM" id="SSF51344">
    <property type="entry name" value="Epsilon subunit of F1F0-ATP synthase N-terminal domain"/>
    <property type="match status" value="1"/>
</dbReference>
<keyword evidence="1" id="KW-0066">ATP synthesis</keyword>
<evidence type="ECO:0000259" key="2">
    <source>
        <dbReference type="Pfam" id="PF02823"/>
    </source>
</evidence>
<protein>
    <recommendedName>
        <fullName evidence="2">ATP synthase F1 complex delta/epsilon subunit N-terminal domain-containing protein</fullName>
    </recommendedName>
</protein>
<dbReference type="Gene3D" id="2.60.15.10">
    <property type="entry name" value="F0F1 ATP synthase delta/epsilon subunit, N-terminal"/>
    <property type="match status" value="1"/>
</dbReference>
<evidence type="ECO:0000313" key="3">
    <source>
        <dbReference type="EMBL" id="PIT98090.1"/>
    </source>
</evidence>
<evidence type="ECO:0000313" key="4">
    <source>
        <dbReference type="Proteomes" id="UP000230731"/>
    </source>
</evidence>
<reference evidence="4" key="1">
    <citation type="submission" date="2017-09" db="EMBL/GenBank/DDBJ databases">
        <title>Depth-based differentiation of microbial function through sediment-hosted aquifers and enrichment of novel symbionts in the deep terrestrial subsurface.</title>
        <authorList>
            <person name="Probst A.J."/>
            <person name="Ladd B."/>
            <person name="Jarett J.K."/>
            <person name="Geller-Mcgrath D.E."/>
            <person name="Sieber C.M.K."/>
            <person name="Emerson J.B."/>
            <person name="Anantharaman K."/>
            <person name="Thomas B.C."/>
            <person name="Malmstrom R."/>
            <person name="Stieglmeier M."/>
            <person name="Klingl A."/>
            <person name="Woyke T."/>
            <person name="Ryan C.M."/>
            <person name="Banfield J.F."/>
        </authorList>
    </citation>
    <scope>NUCLEOTIDE SEQUENCE [LARGE SCALE GENOMIC DNA]</scope>
</reference>
<name>A0A2M6WZA0_9BACT</name>
<organism evidence="3 4">
    <name type="scientific">Candidatus Andersenbacteria bacterium CG10_big_fil_rev_8_21_14_0_10_54_11</name>
    <dbReference type="NCBI Taxonomy" id="1974485"/>
    <lineage>
        <taxon>Bacteria</taxon>
        <taxon>Candidatus Anderseniibacteriota</taxon>
    </lineage>
</organism>